<accession>A0A937W2A2</accession>
<dbReference type="PANTHER" id="PTHR10098">
    <property type="entry name" value="RAPSYN-RELATED"/>
    <property type="match status" value="1"/>
</dbReference>
<proteinExistence type="predicted"/>
<feature type="domain" description="CHAT" evidence="1">
    <location>
        <begin position="1"/>
        <end position="88"/>
    </location>
</feature>
<dbReference type="EMBL" id="VGLS01000430">
    <property type="protein sequence ID" value="MBM3224888.1"/>
    <property type="molecule type" value="Genomic_DNA"/>
</dbReference>
<reference evidence="2" key="1">
    <citation type="submission" date="2019-03" db="EMBL/GenBank/DDBJ databases">
        <title>Lake Tanganyika Metagenome-Assembled Genomes (MAGs).</title>
        <authorList>
            <person name="Tran P."/>
        </authorList>
    </citation>
    <scope>NUCLEOTIDE SEQUENCE</scope>
    <source>
        <strain evidence="2">K_DeepCast_65m_m2_066</strain>
    </source>
</reference>
<sequence length="90" mass="9794">SACVTGRGETLEGEGVVNFARAFHQAGARSVVVSLWEVASEATEEFMTHFYQALQTGQSKTAALAQARQVMKARYPNPFFWAAFVVHGEG</sequence>
<dbReference type="AlphaFoldDB" id="A0A937W2A2"/>
<name>A0A937W2A2_UNCTE</name>
<dbReference type="PANTHER" id="PTHR10098:SF108">
    <property type="entry name" value="TETRATRICOPEPTIDE REPEAT PROTEIN 28"/>
    <property type="match status" value="1"/>
</dbReference>
<dbReference type="Pfam" id="PF12770">
    <property type="entry name" value="CHAT"/>
    <property type="match status" value="1"/>
</dbReference>
<evidence type="ECO:0000313" key="2">
    <source>
        <dbReference type="EMBL" id="MBM3224888.1"/>
    </source>
</evidence>
<dbReference type="Proteomes" id="UP000712673">
    <property type="component" value="Unassembled WGS sequence"/>
</dbReference>
<evidence type="ECO:0000313" key="3">
    <source>
        <dbReference type="Proteomes" id="UP000712673"/>
    </source>
</evidence>
<protein>
    <submittedName>
        <fullName evidence="2">CHAT domain-containing protein</fullName>
    </submittedName>
</protein>
<gene>
    <name evidence="2" type="ORF">FJZ47_13945</name>
</gene>
<organism evidence="2 3">
    <name type="scientific">Tectimicrobiota bacterium</name>
    <dbReference type="NCBI Taxonomy" id="2528274"/>
    <lineage>
        <taxon>Bacteria</taxon>
        <taxon>Pseudomonadati</taxon>
        <taxon>Nitrospinota/Tectimicrobiota group</taxon>
        <taxon>Candidatus Tectimicrobiota</taxon>
    </lineage>
</organism>
<feature type="non-terminal residue" evidence="2">
    <location>
        <position position="1"/>
    </location>
</feature>
<comment type="caution">
    <text evidence="2">The sequence shown here is derived from an EMBL/GenBank/DDBJ whole genome shotgun (WGS) entry which is preliminary data.</text>
</comment>
<dbReference type="InterPro" id="IPR024983">
    <property type="entry name" value="CHAT_dom"/>
</dbReference>
<evidence type="ECO:0000259" key="1">
    <source>
        <dbReference type="Pfam" id="PF12770"/>
    </source>
</evidence>